<evidence type="ECO:0000256" key="1">
    <source>
        <dbReference type="ARBA" id="ARBA00023118"/>
    </source>
</evidence>
<reference evidence="3 4" key="1">
    <citation type="submission" date="2019-08" db="EMBL/GenBank/DDBJ databases">
        <title>In-depth cultivation of the pig gut microbiome towards novel bacterial diversity and tailored functional studies.</title>
        <authorList>
            <person name="Wylensek D."/>
            <person name="Hitch T.C.A."/>
            <person name="Clavel T."/>
        </authorList>
    </citation>
    <scope>NUCLEOTIDE SEQUENCE [LARGE SCALE GENOMIC DNA]</scope>
    <source>
        <strain evidence="3 4">WCA-MUC-591-APC-4B</strain>
    </source>
</reference>
<dbReference type="GO" id="GO:0003723">
    <property type="term" value="F:RNA binding"/>
    <property type="evidence" value="ECO:0007669"/>
    <property type="project" value="UniProtKB-UniRule"/>
</dbReference>
<sequence>MSRGFKILVEGDYACFTRNEFKAERVSYDVPTPGALEGMLKSIYWKPAIRYVIDEIIVFNPIDFMNVRRNEVKEKIPFKRIKGKMNGNANELEIYTSECRTQRAAMILKNVKYGISFHFELTNLKNENEVDGEKKHYNIIKRRLEKGQFFRQPCFGCSEFPVKRIELVDEFDMNMISNEIIEAGDVDLGFMCYRVNFKDRGIPINGDWENPKFSDSATTVYYHPHMIDGVIDVKRYKEELRC</sequence>
<dbReference type="AlphaFoldDB" id="A0A6N7XKE9"/>
<dbReference type="GO" id="GO:0051607">
    <property type="term" value="P:defense response to virus"/>
    <property type="evidence" value="ECO:0007669"/>
    <property type="project" value="UniProtKB-UniRule"/>
</dbReference>
<evidence type="ECO:0000313" key="4">
    <source>
        <dbReference type="Proteomes" id="UP000469424"/>
    </source>
</evidence>
<dbReference type="Gene3D" id="3.30.70.2660">
    <property type="match status" value="1"/>
</dbReference>
<keyword evidence="2" id="KW-0540">Nuclease</keyword>
<dbReference type="InterPro" id="IPR010155">
    <property type="entry name" value="CRISPR-assoc_prot_Cas5d"/>
</dbReference>
<dbReference type="GO" id="GO:0004519">
    <property type="term" value="F:endonuclease activity"/>
    <property type="evidence" value="ECO:0007669"/>
    <property type="project" value="UniProtKB-UniRule"/>
</dbReference>
<dbReference type="InterPro" id="IPR021124">
    <property type="entry name" value="CRISPR-assoc_prot_Cas5"/>
</dbReference>
<keyword evidence="2" id="KW-0378">Hydrolase</keyword>
<proteinExistence type="inferred from homology"/>
<comment type="function">
    <text evidence="2">CRISPR (clustered regularly interspaced short palindromic repeat) is an adaptive immune system that provides protection against mobile genetic elements (viruses, transposable elements and conjugative plasmids). CRISPR clusters contain spacers, sequences complementary to antecedent mobile elements, and target invading nucleic acids. CRISPR clusters are transcribed and processed into CRISPR RNA (crRNA).</text>
</comment>
<dbReference type="GO" id="GO:0043571">
    <property type="term" value="P:maintenance of CRISPR repeat elements"/>
    <property type="evidence" value="ECO:0007669"/>
    <property type="project" value="UniProtKB-UniRule"/>
</dbReference>
<name>A0A6N7XKE9_9FIRM</name>
<dbReference type="Proteomes" id="UP000469424">
    <property type="component" value="Unassembled WGS sequence"/>
</dbReference>
<comment type="caution">
    <text evidence="3">The sequence shown here is derived from an EMBL/GenBank/DDBJ whole genome shotgun (WGS) entry which is preliminary data.</text>
</comment>
<evidence type="ECO:0000313" key="3">
    <source>
        <dbReference type="EMBL" id="MST71444.1"/>
    </source>
</evidence>
<gene>
    <name evidence="3" type="primary">cas5c</name>
    <name evidence="3" type="ORF">FYJ65_09025</name>
</gene>
<dbReference type="InterPro" id="IPR013422">
    <property type="entry name" value="CRISPR-assoc_prot_Cas5_N"/>
</dbReference>
<keyword evidence="2" id="KW-0694">RNA-binding</keyword>
<dbReference type="EC" id="3.1.-.-" evidence="2"/>
<keyword evidence="2" id="KW-0255">Endonuclease</keyword>
<organism evidence="3 4">
    <name type="scientific">Mogibacterium kristiansenii</name>
    <dbReference type="NCBI Taxonomy" id="2606708"/>
    <lineage>
        <taxon>Bacteria</taxon>
        <taxon>Bacillati</taxon>
        <taxon>Bacillota</taxon>
        <taxon>Clostridia</taxon>
        <taxon>Peptostreptococcales</taxon>
        <taxon>Anaerovoracaceae</taxon>
        <taxon>Mogibacterium</taxon>
    </lineage>
</organism>
<dbReference type="Pfam" id="PF09704">
    <property type="entry name" value="Cas_Cas5d"/>
    <property type="match status" value="1"/>
</dbReference>
<dbReference type="EMBL" id="VUNA01000026">
    <property type="protein sequence ID" value="MST71444.1"/>
    <property type="molecule type" value="Genomic_DNA"/>
</dbReference>
<protein>
    <recommendedName>
        <fullName evidence="2">pre-crRNA processing endonuclease</fullName>
        <ecNumber evidence="2">3.1.-.-</ecNumber>
    </recommendedName>
</protein>
<dbReference type="GO" id="GO:0016787">
    <property type="term" value="F:hydrolase activity"/>
    <property type="evidence" value="ECO:0007669"/>
    <property type="project" value="UniProtKB-KW"/>
</dbReference>
<keyword evidence="1 2" id="KW-0051">Antiviral defense</keyword>
<dbReference type="RefSeq" id="WP_154555007.1">
    <property type="nucleotide sequence ID" value="NZ_VUNA01000026.1"/>
</dbReference>
<comment type="similarity">
    <text evidence="2">Belongs to the CRISPR-associated protein Cas5 family. Subtype I-C/Dvulg subfamily.</text>
</comment>
<evidence type="ECO:0000256" key="2">
    <source>
        <dbReference type="PIRNR" id="PIRNR029950"/>
    </source>
</evidence>
<keyword evidence="4" id="KW-1185">Reference proteome</keyword>
<dbReference type="NCBIfam" id="TIGR02593">
    <property type="entry name" value="CRISPR_cas5"/>
    <property type="match status" value="1"/>
</dbReference>
<accession>A0A6N7XKE9</accession>
<dbReference type="PIRSF" id="PIRSF029950">
    <property type="entry name" value="Cas_CT1134"/>
    <property type="match status" value="1"/>
</dbReference>
<dbReference type="NCBIfam" id="TIGR01876">
    <property type="entry name" value="cas_Cas5d"/>
    <property type="match status" value="1"/>
</dbReference>